<comment type="caution">
    <text evidence="1">The sequence shown here is derived from an EMBL/GenBank/DDBJ whole genome shotgun (WGS) entry which is preliminary data.</text>
</comment>
<protein>
    <submittedName>
        <fullName evidence="1">Uncharacterized protein</fullName>
    </submittedName>
</protein>
<organism evidence="1 2">
    <name type="scientific">Burkholderia pseudomultivorans</name>
    <dbReference type="NCBI Taxonomy" id="1207504"/>
    <lineage>
        <taxon>Bacteria</taxon>
        <taxon>Pseudomonadati</taxon>
        <taxon>Pseudomonadota</taxon>
        <taxon>Betaproteobacteria</taxon>
        <taxon>Burkholderiales</taxon>
        <taxon>Burkholderiaceae</taxon>
        <taxon>Burkholderia</taxon>
        <taxon>Burkholderia cepacia complex</taxon>
    </lineage>
</organism>
<dbReference type="EMBL" id="LPJX01000055">
    <property type="protein sequence ID" value="KWF60977.1"/>
    <property type="molecule type" value="Genomic_DNA"/>
</dbReference>
<gene>
    <name evidence="1" type="ORF">WT57_02755</name>
</gene>
<reference evidence="1 2" key="1">
    <citation type="submission" date="2015-11" db="EMBL/GenBank/DDBJ databases">
        <title>Expanding the genomic diversity of Burkholderia species for the development of highly accurate diagnostics.</title>
        <authorList>
            <person name="Sahl J."/>
            <person name="Keim P."/>
            <person name="Wagner D."/>
        </authorList>
    </citation>
    <scope>NUCLEOTIDE SEQUENCE [LARGE SCALE GENOMIC DNA]</scope>
    <source>
        <strain evidence="1 2">MSMB574WGS</strain>
    </source>
</reference>
<accession>A0A132EVX3</accession>
<sequence>MIFGVVYSERLAALRWLPYKDAQLQFVVELLARPEDRDIRVRAQHLSFGTINLLTADADRRNAPVIGDWHPAEVWCKRIVRTNEIADIERMINGGVEIRVIADGEGYCMFDISDRDQCIFEQCDGGFVGIL</sequence>
<evidence type="ECO:0000313" key="1">
    <source>
        <dbReference type="EMBL" id="KWF60977.1"/>
    </source>
</evidence>
<proteinExistence type="predicted"/>
<evidence type="ECO:0000313" key="2">
    <source>
        <dbReference type="Proteomes" id="UP000061512"/>
    </source>
</evidence>
<name>A0A132EVX3_9BURK</name>
<dbReference type="AlphaFoldDB" id="A0A132EVX3"/>
<dbReference type="Proteomes" id="UP000061512">
    <property type="component" value="Unassembled WGS sequence"/>
</dbReference>